<evidence type="ECO:0000256" key="3">
    <source>
        <dbReference type="SAM" id="Phobius"/>
    </source>
</evidence>
<dbReference type="Pfam" id="PF13435">
    <property type="entry name" value="Cytochrome_C554"/>
    <property type="match status" value="2"/>
</dbReference>
<feature type="domain" description="Cytochrome c-552/4" evidence="5">
    <location>
        <begin position="179"/>
        <end position="222"/>
    </location>
</feature>
<dbReference type="EMBL" id="JAGUCO010000016">
    <property type="protein sequence ID" value="MBS2099866.1"/>
    <property type="molecule type" value="Genomic_DNA"/>
</dbReference>
<dbReference type="SUPFAM" id="SSF48452">
    <property type="entry name" value="TPR-like"/>
    <property type="match status" value="1"/>
</dbReference>
<evidence type="ECO:0000256" key="1">
    <source>
        <dbReference type="ARBA" id="ARBA00022729"/>
    </source>
</evidence>
<dbReference type="PANTHER" id="PTHR35038:SF8">
    <property type="entry name" value="C-TYPE POLYHEME CYTOCHROME OMCC"/>
    <property type="match status" value="1"/>
</dbReference>
<dbReference type="InterPro" id="IPR051829">
    <property type="entry name" value="Multiheme_Cytochr_ET"/>
</dbReference>
<dbReference type="Pfam" id="PF09699">
    <property type="entry name" value="Paired_CXXCH_1"/>
    <property type="match status" value="1"/>
</dbReference>
<dbReference type="InterPro" id="IPR023155">
    <property type="entry name" value="Cyt_c-552/4"/>
</dbReference>
<keyword evidence="7" id="KW-1185">Reference proteome</keyword>
<dbReference type="Gene3D" id="1.25.40.10">
    <property type="entry name" value="Tetratricopeptide repeat domain"/>
    <property type="match status" value="1"/>
</dbReference>
<evidence type="ECO:0000313" key="6">
    <source>
        <dbReference type="EMBL" id="MBS2099866.1"/>
    </source>
</evidence>
<keyword evidence="3" id="KW-1133">Transmembrane helix</keyword>
<accession>A0ABS5JZW2</accession>
<dbReference type="Proteomes" id="UP000708576">
    <property type="component" value="Unassembled WGS sequence"/>
</dbReference>
<keyword evidence="3" id="KW-0472">Membrane</keyword>
<dbReference type="InterPro" id="IPR036280">
    <property type="entry name" value="Multihaem_cyt_sf"/>
</dbReference>
<feature type="domain" description="Cytochrome c-552/4" evidence="5">
    <location>
        <begin position="49"/>
        <end position="76"/>
    </location>
</feature>
<dbReference type="PANTHER" id="PTHR35038">
    <property type="entry name" value="DISSIMILATORY SULFITE REDUCTASE SIRA"/>
    <property type="match status" value="1"/>
</dbReference>
<protein>
    <submittedName>
        <fullName evidence="6">Tetratricopeptide repeat protein</fullName>
    </submittedName>
</protein>
<dbReference type="PROSITE" id="PS50005">
    <property type="entry name" value="TPR"/>
    <property type="match status" value="2"/>
</dbReference>
<feature type="domain" description="Doubled CXXCH motif" evidence="4">
    <location>
        <begin position="320"/>
        <end position="353"/>
    </location>
</feature>
<feature type="transmembrane region" description="Helical" evidence="3">
    <location>
        <begin position="12"/>
        <end position="32"/>
    </location>
</feature>
<dbReference type="InterPro" id="IPR019734">
    <property type="entry name" value="TPR_rpt"/>
</dbReference>
<comment type="caution">
    <text evidence="6">The sequence shown here is derived from an EMBL/GenBank/DDBJ whole genome shotgun (WGS) entry which is preliminary data.</text>
</comment>
<dbReference type="Pfam" id="PF00515">
    <property type="entry name" value="TPR_1"/>
    <property type="match status" value="1"/>
</dbReference>
<feature type="repeat" description="TPR" evidence="2">
    <location>
        <begin position="659"/>
        <end position="692"/>
    </location>
</feature>
<dbReference type="Pfam" id="PF13181">
    <property type="entry name" value="TPR_8"/>
    <property type="match status" value="1"/>
</dbReference>
<keyword evidence="3" id="KW-0812">Transmembrane</keyword>
<name>A0ABS5JZW2_9BACT</name>
<evidence type="ECO:0000259" key="5">
    <source>
        <dbReference type="Pfam" id="PF13435"/>
    </source>
</evidence>
<evidence type="ECO:0000259" key="4">
    <source>
        <dbReference type="Pfam" id="PF09699"/>
    </source>
</evidence>
<sequence>MTDISKYNKLIRILGILAVLLLPFYLVIKTYVSADVSKSTKAEYTGVETCIECHQPEYNDWLQSHHNKAMDHANDETVLGDFNDVTFEAQGLRHRFFQKDGKFMVNTDGADGTMQDFEIKYVFGYYPLQQYLVEFPGGRLQTLALTWDCDRNKWYHMADYVYADQKPIQSDNWLHWTNQAQNWNSMCADCHSTNLKKGYDHVTDTYNTTWSEINVSCEACHGPGSKHLEWADLPEYAQEDIPNYGLVVKTSGIDHTEYVNNCIRCHSRRASLQDFDHHAGSIYDHVIPNLPENPTWHIDGQILEEDYVYASFMQSRMHMKEVQCNDCHNVHSGKLLFGNQGTQYNQLCAQCHVPDIYDTPEHHFHKTEGMEGEALISEAGIKMDVGSGALCVNCHMHGQNYMGVDYRRDHSFRIPRPDLTMKYGVPNACNQCHTDETPQWSENHITEWFGKSRRFHFAQTFSAAQDEDTAAVKRLEIIANDELYPMNIRALAVQHLGTYFQDSLKNQLDNYLHNLDPTMRVAAVRADQLQSEDDIKRLLPLLSDETKAVRTEAYRILMGVGKDNIPVNYQKTYEKVKEEYEEVLKYNADFPVGKFNLGNFYYNQGMTEKAVEHYKKALKQDKELHFVKLNLAHCYNRLGDNNKAALLFSDYLKNEPTDANAMYSFGLLLSEMKRYDESLEMLEKSYQADATRPRVAHNIGMMYDFKGDKVKAEAYLKKEVQLMNDYNSNAGLLQFYLNNRMQQKALPLAHKMLTDYPEASQDLNPVIQQLERN</sequence>
<dbReference type="RefSeq" id="WP_212217110.1">
    <property type="nucleotide sequence ID" value="NZ_JAGUCO010000016.1"/>
</dbReference>
<reference evidence="6 7" key="1">
    <citation type="journal article" date="2015" name="Int. J. Syst. Evol. Microbiol.">
        <title>Carboxylicivirga linearis sp. nov., isolated from a sea cucumber culture pond.</title>
        <authorList>
            <person name="Wang F.Q."/>
            <person name="Zhou Y.X."/>
            <person name="Lin X.Z."/>
            <person name="Chen G.J."/>
            <person name="Du Z.J."/>
        </authorList>
    </citation>
    <scope>NUCLEOTIDE SEQUENCE [LARGE SCALE GENOMIC DNA]</scope>
    <source>
        <strain evidence="6 7">FB218</strain>
    </source>
</reference>
<dbReference type="InterPro" id="IPR011990">
    <property type="entry name" value="TPR-like_helical_dom_sf"/>
</dbReference>
<feature type="repeat" description="TPR" evidence="2">
    <location>
        <begin position="591"/>
        <end position="624"/>
    </location>
</feature>
<organism evidence="6 7">
    <name type="scientific">Carboxylicivirga linearis</name>
    <dbReference type="NCBI Taxonomy" id="1628157"/>
    <lineage>
        <taxon>Bacteria</taxon>
        <taxon>Pseudomonadati</taxon>
        <taxon>Bacteroidota</taxon>
        <taxon>Bacteroidia</taxon>
        <taxon>Marinilabiliales</taxon>
        <taxon>Marinilabiliaceae</taxon>
        <taxon>Carboxylicivirga</taxon>
    </lineage>
</organism>
<dbReference type="SUPFAM" id="SSF48695">
    <property type="entry name" value="Multiheme cytochromes"/>
    <property type="match status" value="1"/>
</dbReference>
<proteinExistence type="predicted"/>
<dbReference type="InterPro" id="IPR010177">
    <property type="entry name" value="Paired_CXXCH_1"/>
</dbReference>
<evidence type="ECO:0000256" key="2">
    <source>
        <dbReference type="PROSITE-ProRule" id="PRU00339"/>
    </source>
</evidence>
<gene>
    <name evidence="6" type="ORF">KEM10_16365</name>
</gene>
<keyword evidence="2" id="KW-0802">TPR repeat</keyword>
<keyword evidence="1" id="KW-0732">Signal</keyword>
<evidence type="ECO:0000313" key="7">
    <source>
        <dbReference type="Proteomes" id="UP000708576"/>
    </source>
</evidence>
<dbReference type="Gene3D" id="1.10.1130.10">
    <property type="entry name" value="Flavocytochrome C3, Chain A"/>
    <property type="match status" value="3"/>
</dbReference>
<dbReference type="SMART" id="SM00028">
    <property type="entry name" value="TPR"/>
    <property type="match status" value="4"/>
</dbReference>